<dbReference type="AlphaFoldDB" id="A0A3N6MBK5"/>
<feature type="compositionally biased region" description="Basic and acidic residues" evidence="1">
    <location>
        <begin position="1"/>
        <end position="13"/>
    </location>
</feature>
<protein>
    <submittedName>
        <fullName evidence="2">Uncharacterized protein</fullName>
    </submittedName>
</protein>
<evidence type="ECO:0000313" key="2">
    <source>
        <dbReference type="EMBL" id="RQG93850.1"/>
    </source>
</evidence>
<gene>
    <name evidence="2" type="ORF">EA473_14160</name>
</gene>
<feature type="compositionally biased region" description="Basic and acidic residues" evidence="1">
    <location>
        <begin position="34"/>
        <end position="52"/>
    </location>
</feature>
<feature type="region of interest" description="Disordered" evidence="1">
    <location>
        <begin position="1"/>
        <end position="235"/>
    </location>
</feature>
<keyword evidence="3" id="KW-1185">Reference proteome</keyword>
<feature type="compositionally biased region" description="Basic and acidic residues" evidence="1">
    <location>
        <begin position="140"/>
        <end position="151"/>
    </location>
</feature>
<proteinExistence type="predicted"/>
<sequence length="235" mass="24535">MTDERPHRSRNEGDEPADDGSSDGLEPGGGPRRVVSERSVDDILDSLDRVDPSDAESDSTPTAEPDEDAESDSTPTAEPDGRTETDPDERTEIDPGDTGSNPASGRAGTTEITESASVDAASDALQARIERGDVTGADVRAAEAGEGREPTSDIGEIELSMDDLEASEPAVGVPNREADDTHGSGGGRYEDDAGRREGTTDTESTTRATDSRDDAGDESDGSGGVFGRLKRFFSS</sequence>
<dbReference type="OrthoDB" id="170902at2157"/>
<evidence type="ECO:0000256" key="1">
    <source>
        <dbReference type="SAM" id="MobiDB-lite"/>
    </source>
</evidence>
<name>A0A3N6MBK5_NATCH</name>
<reference evidence="2 3" key="1">
    <citation type="submission" date="2018-10" db="EMBL/GenBank/DDBJ databases">
        <title>Natrarchaeobius chitinivorans gen. nov., sp. nov., and Natrarchaeobius haloalkaliphilus sp. nov., alkaliphilic, chitin-utilizing haloarchaea from hypersaline alkaline lakes.</title>
        <authorList>
            <person name="Sorokin D.Y."/>
            <person name="Elcheninov A.G."/>
            <person name="Kostrikina N.A."/>
            <person name="Bale N.J."/>
            <person name="Sinninghe Damste J.S."/>
            <person name="Khijniak T.V."/>
            <person name="Kublanov I.V."/>
            <person name="Toshchakov S.V."/>
        </authorList>
    </citation>
    <scope>NUCLEOTIDE SEQUENCE [LARGE SCALE GENOMIC DNA]</scope>
    <source>
        <strain evidence="2 3">AArcht4T</strain>
    </source>
</reference>
<dbReference type="RefSeq" id="WP_124196259.1">
    <property type="nucleotide sequence ID" value="NZ_REGA01000012.1"/>
</dbReference>
<dbReference type="EMBL" id="REGA01000012">
    <property type="protein sequence ID" value="RQG93850.1"/>
    <property type="molecule type" value="Genomic_DNA"/>
</dbReference>
<dbReference type="Proteomes" id="UP000282323">
    <property type="component" value="Unassembled WGS sequence"/>
</dbReference>
<feature type="compositionally biased region" description="Acidic residues" evidence="1">
    <location>
        <begin position="155"/>
        <end position="166"/>
    </location>
</feature>
<evidence type="ECO:0000313" key="3">
    <source>
        <dbReference type="Proteomes" id="UP000282323"/>
    </source>
</evidence>
<comment type="caution">
    <text evidence="2">The sequence shown here is derived from an EMBL/GenBank/DDBJ whole genome shotgun (WGS) entry which is preliminary data.</text>
</comment>
<organism evidence="2 3">
    <name type="scientific">Natrarchaeobius chitinivorans</name>
    <dbReference type="NCBI Taxonomy" id="1679083"/>
    <lineage>
        <taxon>Archaea</taxon>
        <taxon>Methanobacteriati</taxon>
        <taxon>Methanobacteriota</taxon>
        <taxon>Stenosarchaea group</taxon>
        <taxon>Halobacteria</taxon>
        <taxon>Halobacteriales</taxon>
        <taxon>Natrialbaceae</taxon>
        <taxon>Natrarchaeobius</taxon>
    </lineage>
</organism>
<accession>A0A3N6MBK5</accession>
<feature type="compositionally biased region" description="Basic and acidic residues" evidence="1">
    <location>
        <begin position="79"/>
        <end position="93"/>
    </location>
</feature>
<feature type="compositionally biased region" description="Basic and acidic residues" evidence="1">
    <location>
        <begin position="176"/>
        <end position="199"/>
    </location>
</feature>